<dbReference type="Pfam" id="PF03564">
    <property type="entry name" value="DUF1759"/>
    <property type="match status" value="1"/>
</dbReference>
<dbReference type="Proteomes" id="UP000225706">
    <property type="component" value="Unassembled WGS sequence"/>
</dbReference>
<sequence length="267" mass="29953">MATAEIKVKQLTLKGTVKKGGVFKTTGAEAAIFENEDHDPKALPKRLRDFAGESLEFEQSNAVDGRLPIIPKPLPGTSHEAEVNHGTVLSTNVTQQKLLNLHRHYDRPNDPSHSKSLRVLMVILYTGLIGLQCLNRPFMMQIFPLNGRTQHPQNSVIGIAKTAIEGYGYSGDSYYEALKELESRFGKPSLVVKVTMDRLRKTAHVQNDKPHEVRNLCDIMSTTVWTFKKFGYESVLQAEANVSLAVDELCQELKIKWKDNSYQFGKA</sequence>
<accession>A0A2B4RYJ6</accession>
<dbReference type="AlphaFoldDB" id="A0A2B4RYJ6"/>
<organism evidence="1 2">
    <name type="scientific">Stylophora pistillata</name>
    <name type="common">Smooth cauliflower coral</name>
    <dbReference type="NCBI Taxonomy" id="50429"/>
    <lineage>
        <taxon>Eukaryota</taxon>
        <taxon>Metazoa</taxon>
        <taxon>Cnidaria</taxon>
        <taxon>Anthozoa</taxon>
        <taxon>Hexacorallia</taxon>
        <taxon>Scleractinia</taxon>
        <taxon>Astrocoeniina</taxon>
        <taxon>Pocilloporidae</taxon>
        <taxon>Stylophora</taxon>
    </lineage>
</organism>
<proteinExistence type="predicted"/>
<name>A0A2B4RYJ6_STYPI</name>
<gene>
    <name evidence="1" type="ORF">AWC38_SpisGene14198</name>
</gene>
<dbReference type="EMBL" id="LSMT01000282">
    <property type="protein sequence ID" value="PFX21322.1"/>
    <property type="molecule type" value="Genomic_DNA"/>
</dbReference>
<dbReference type="InterPro" id="IPR005312">
    <property type="entry name" value="DUF1759"/>
</dbReference>
<protein>
    <submittedName>
        <fullName evidence="1">Uncharacterized protein</fullName>
    </submittedName>
</protein>
<keyword evidence="2" id="KW-1185">Reference proteome</keyword>
<comment type="caution">
    <text evidence="1">The sequence shown here is derived from an EMBL/GenBank/DDBJ whole genome shotgun (WGS) entry which is preliminary data.</text>
</comment>
<evidence type="ECO:0000313" key="2">
    <source>
        <dbReference type="Proteomes" id="UP000225706"/>
    </source>
</evidence>
<reference evidence="2" key="1">
    <citation type="journal article" date="2017" name="bioRxiv">
        <title>Comparative analysis of the genomes of Stylophora pistillata and Acropora digitifera provides evidence for extensive differences between species of corals.</title>
        <authorList>
            <person name="Voolstra C.R."/>
            <person name="Li Y."/>
            <person name="Liew Y.J."/>
            <person name="Baumgarten S."/>
            <person name="Zoccola D."/>
            <person name="Flot J.-F."/>
            <person name="Tambutte S."/>
            <person name="Allemand D."/>
            <person name="Aranda M."/>
        </authorList>
    </citation>
    <scope>NUCLEOTIDE SEQUENCE [LARGE SCALE GENOMIC DNA]</scope>
</reference>
<evidence type="ECO:0000313" key="1">
    <source>
        <dbReference type="EMBL" id="PFX21322.1"/>
    </source>
</evidence>